<dbReference type="Gene3D" id="3.30.160.60">
    <property type="entry name" value="Classic Zinc Finger"/>
    <property type="match status" value="2"/>
</dbReference>
<gene>
    <name evidence="10" type="ORF">F8M41_014454</name>
</gene>
<evidence type="ECO:0000259" key="9">
    <source>
        <dbReference type="PROSITE" id="PS50157"/>
    </source>
</evidence>
<dbReference type="GO" id="GO:0000978">
    <property type="term" value="F:RNA polymerase II cis-regulatory region sequence-specific DNA binding"/>
    <property type="evidence" value="ECO:0007669"/>
    <property type="project" value="TreeGrafter"/>
</dbReference>
<dbReference type="GO" id="GO:0000981">
    <property type="term" value="F:DNA-binding transcription factor activity, RNA polymerase II-specific"/>
    <property type="evidence" value="ECO:0007669"/>
    <property type="project" value="TreeGrafter"/>
</dbReference>
<dbReference type="PANTHER" id="PTHR14003">
    <property type="entry name" value="TRANSCRIPTIONAL REPRESSOR PROTEIN YY"/>
    <property type="match status" value="1"/>
</dbReference>
<keyword evidence="3" id="KW-0677">Repeat</keyword>
<evidence type="ECO:0000256" key="2">
    <source>
        <dbReference type="ARBA" id="ARBA00022723"/>
    </source>
</evidence>
<comment type="caution">
    <text evidence="10">The sequence shown here is derived from an EMBL/GenBank/DDBJ whole genome shotgun (WGS) entry which is preliminary data.</text>
</comment>
<proteinExistence type="predicted"/>
<keyword evidence="4 8" id="KW-0863">Zinc-finger</keyword>
<dbReference type="FunFam" id="3.30.160.60:FF:000045">
    <property type="entry name" value="ZFP69 zinc finger protein B"/>
    <property type="match status" value="1"/>
</dbReference>
<sequence length="254" mass="29251">MQPDTTLPPLKSLFPYPSSYPFPTGQPNSLIHSSKTIDNCLDVKNKLINAEQVMTQCIPPIQQLPKDQSCHYSCCRPANDDFRSTNLFDKSSIHHHHHHNNNNNNNLQSSQQCYSIVKPAPIRPYDDKLFSMGHSIQHSNPPLFNNMTSPKYLYHGGFNVKPSTKEENRYQCPYCTKRFSRPSSLKIHINSHTGEKPFVCTEPGCGRRFSVHSNMRRHLRVHRIGRPIKKTYNDHENKGYSIWNPTPIVHGDYS</sequence>
<dbReference type="Proteomes" id="UP000439903">
    <property type="component" value="Unassembled WGS sequence"/>
</dbReference>
<evidence type="ECO:0000256" key="3">
    <source>
        <dbReference type="ARBA" id="ARBA00022737"/>
    </source>
</evidence>
<evidence type="ECO:0000256" key="8">
    <source>
        <dbReference type="PROSITE-ProRule" id="PRU00042"/>
    </source>
</evidence>
<evidence type="ECO:0000256" key="1">
    <source>
        <dbReference type="ARBA" id="ARBA00004123"/>
    </source>
</evidence>
<keyword evidence="2" id="KW-0479">Metal-binding</keyword>
<keyword evidence="7" id="KW-0539">Nucleus</keyword>
<dbReference type="GO" id="GO:0005667">
    <property type="term" value="C:transcription regulator complex"/>
    <property type="evidence" value="ECO:0007669"/>
    <property type="project" value="TreeGrafter"/>
</dbReference>
<dbReference type="OrthoDB" id="6077919at2759"/>
<comment type="subcellular location">
    <subcellularLocation>
        <location evidence="1">Nucleus</location>
    </subcellularLocation>
</comment>
<organism evidence="10 11">
    <name type="scientific">Gigaspora margarita</name>
    <dbReference type="NCBI Taxonomy" id="4874"/>
    <lineage>
        <taxon>Eukaryota</taxon>
        <taxon>Fungi</taxon>
        <taxon>Fungi incertae sedis</taxon>
        <taxon>Mucoromycota</taxon>
        <taxon>Glomeromycotina</taxon>
        <taxon>Glomeromycetes</taxon>
        <taxon>Diversisporales</taxon>
        <taxon>Gigasporaceae</taxon>
        <taxon>Gigaspora</taxon>
    </lineage>
</organism>
<protein>
    <submittedName>
        <fullName evidence="10">C2h2 finger domain protein</fullName>
    </submittedName>
</protein>
<dbReference type="GO" id="GO:0031519">
    <property type="term" value="C:PcG protein complex"/>
    <property type="evidence" value="ECO:0007669"/>
    <property type="project" value="TreeGrafter"/>
</dbReference>
<name>A0A8H4ART4_GIGMA</name>
<evidence type="ECO:0000313" key="11">
    <source>
        <dbReference type="Proteomes" id="UP000439903"/>
    </source>
</evidence>
<keyword evidence="5" id="KW-0862">Zinc</keyword>
<dbReference type="GO" id="GO:0000785">
    <property type="term" value="C:chromatin"/>
    <property type="evidence" value="ECO:0007669"/>
    <property type="project" value="TreeGrafter"/>
</dbReference>
<dbReference type="PROSITE" id="PS50157">
    <property type="entry name" value="ZINC_FINGER_C2H2_2"/>
    <property type="match status" value="2"/>
</dbReference>
<accession>A0A8H4ART4</accession>
<feature type="domain" description="C2H2-type" evidence="9">
    <location>
        <begin position="170"/>
        <end position="197"/>
    </location>
</feature>
<dbReference type="PROSITE" id="PS00028">
    <property type="entry name" value="ZINC_FINGER_C2H2_1"/>
    <property type="match status" value="2"/>
</dbReference>
<dbReference type="InterPro" id="IPR013087">
    <property type="entry name" value="Znf_C2H2_type"/>
</dbReference>
<feature type="domain" description="C2H2-type" evidence="9">
    <location>
        <begin position="198"/>
        <end position="227"/>
    </location>
</feature>
<dbReference type="AlphaFoldDB" id="A0A8H4ART4"/>
<dbReference type="InterPro" id="IPR036236">
    <property type="entry name" value="Znf_C2H2_sf"/>
</dbReference>
<reference evidence="10 11" key="1">
    <citation type="journal article" date="2019" name="Environ. Microbiol.">
        <title>At the nexus of three kingdoms: the genome of the mycorrhizal fungus Gigaspora margarita provides insights into plant, endobacterial and fungal interactions.</title>
        <authorList>
            <person name="Venice F."/>
            <person name="Ghignone S."/>
            <person name="Salvioli di Fossalunga A."/>
            <person name="Amselem J."/>
            <person name="Novero M."/>
            <person name="Xianan X."/>
            <person name="Sedzielewska Toro K."/>
            <person name="Morin E."/>
            <person name="Lipzen A."/>
            <person name="Grigoriev I.V."/>
            <person name="Henrissat B."/>
            <person name="Martin F.M."/>
            <person name="Bonfante P."/>
        </authorList>
    </citation>
    <scope>NUCLEOTIDE SEQUENCE [LARGE SCALE GENOMIC DNA]</scope>
    <source>
        <strain evidence="10 11">BEG34</strain>
    </source>
</reference>
<evidence type="ECO:0000256" key="6">
    <source>
        <dbReference type="ARBA" id="ARBA00023125"/>
    </source>
</evidence>
<evidence type="ECO:0000313" key="10">
    <source>
        <dbReference type="EMBL" id="KAF0525577.1"/>
    </source>
</evidence>
<evidence type="ECO:0000256" key="4">
    <source>
        <dbReference type="ARBA" id="ARBA00022771"/>
    </source>
</evidence>
<evidence type="ECO:0000256" key="5">
    <source>
        <dbReference type="ARBA" id="ARBA00022833"/>
    </source>
</evidence>
<keyword evidence="6" id="KW-0238">DNA-binding</keyword>
<dbReference type="SUPFAM" id="SSF57667">
    <property type="entry name" value="beta-beta-alpha zinc fingers"/>
    <property type="match status" value="1"/>
</dbReference>
<evidence type="ECO:0000256" key="7">
    <source>
        <dbReference type="ARBA" id="ARBA00023242"/>
    </source>
</evidence>
<dbReference type="PANTHER" id="PTHR14003:SF19">
    <property type="entry name" value="YY2 TRANSCRIPTION FACTOR"/>
    <property type="match status" value="1"/>
</dbReference>
<dbReference type="GO" id="GO:0008270">
    <property type="term" value="F:zinc ion binding"/>
    <property type="evidence" value="ECO:0007669"/>
    <property type="project" value="UniProtKB-KW"/>
</dbReference>
<keyword evidence="11" id="KW-1185">Reference proteome</keyword>
<dbReference type="FunFam" id="3.30.160.60:FF:001102">
    <property type="entry name" value="Transcription factor IIIA"/>
    <property type="match status" value="1"/>
</dbReference>
<dbReference type="SMART" id="SM00355">
    <property type="entry name" value="ZnF_C2H2"/>
    <property type="match status" value="2"/>
</dbReference>
<dbReference type="Pfam" id="PF00096">
    <property type="entry name" value="zf-C2H2"/>
    <property type="match status" value="2"/>
</dbReference>
<dbReference type="EMBL" id="WTPW01000298">
    <property type="protein sequence ID" value="KAF0525577.1"/>
    <property type="molecule type" value="Genomic_DNA"/>
</dbReference>